<accession>A0A3E2GRS5</accession>
<evidence type="ECO:0000313" key="2">
    <source>
        <dbReference type="EMBL" id="RFU23855.1"/>
    </source>
</evidence>
<dbReference type="OrthoDB" id="10011777at2759"/>
<feature type="non-terminal residue" evidence="2">
    <location>
        <position position="1"/>
    </location>
</feature>
<keyword evidence="3" id="KW-1185">Reference proteome</keyword>
<feature type="domain" description="ABM" evidence="1">
    <location>
        <begin position="4"/>
        <end position="98"/>
    </location>
</feature>
<organism evidence="2 3">
    <name type="scientific">Scytalidium lignicola</name>
    <name type="common">Hyphomycete</name>
    <dbReference type="NCBI Taxonomy" id="5539"/>
    <lineage>
        <taxon>Eukaryota</taxon>
        <taxon>Fungi</taxon>
        <taxon>Dikarya</taxon>
        <taxon>Ascomycota</taxon>
        <taxon>Pezizomycotina</taxon>
        <taxon>Leotiomycetes</taxon>
        <taxon>Leotiomycetes incertae sedis</taxon>
        <taxon>Scytalidium</taxon>
    </lineage>
</organism>
<comment type="caution">
    <text evidence="2">The sequence shown here is derived from an EMBL/GenBank/DDBJ whole genome shotgun (WGS) entry which is preliminary data.</text>
</comment>
<sequence length="111" mass="12731">MPEVHIVAIFSPKPGKTERVKQLLTAQCADVHENEDYALRFLVTEQIDVETPDFVLFETYTSKESTDQHLKEPHFIAMSKALQEEELLVKKPHVARTVTIAGFELDRKSIH</sequence>
<feature type="non-terminal residue" evidence="2">
    <location>
        <position position="111"/>
    </location>
</feature>
<dbReference type="PANTHER" id="PTHR40624:SF1">
    <property type="entry name" value="BIOSYNTHESIS MONOOXYGENASE, PUTATIVE (AFU_ORTHOLOGUE AFUA_1G12025)-RELATED"/>
    <property type="match status" value="1"/>
</dbReference>
<name>A0A3E2GRS5_SCYLI</name>
<dbReference type="InterPro" id="IPR011008">
    <property type="entry name" value="Dimeric_a/b-barrel"/>
</dbReference>
<dbReference type="SUPFAM" id="SSF54909">
    <property type="entry name" value="Dimeric alpha+beta barrel"/>
    <property type="match status" value="1"/>
</dbReference>
<evidence type="ECO:0000313" key="3">
    <source>
        <dbReference type="Proteomes" id="UP000258309"/>
    </source>
</evidence>
<evidence type="ECO:0000259" key="1">
    <source>
        <dbReference type="PROSITE" id="PS51725"/>
    </source>
</evidence>
<dbReference type="InterPro" id="IPR007138">
    <property type="entry name" value="ABM_dom"/>
</dbReference>
<dbReference type="Pfam" id="PF03992">
    <property type="entry name" value="ABM"/>
    <property type="match status" value="1"/>
</dbReference>
<dbReference type="EMBL" id="NCSJ02000577">
    <property type="protein sequence ID" value="RFU23855.1"/>
    <property type="molecule type" value="Genomic_DNA"/>
</dbReference>
<dbReference type="PANTHER" id="PTHR40624">
    <property type="entry name" value="BIOSYNTHESIS MONOOXYGENASE, PUTATIVE (AFU_ORTHOLOGUE AFUA_1G12025)-RELATED"/>
    <property type="match status" value="1"/>
</dbReference>
<reference evidence="2 3" key="1">
    <citation type="submission" date="2018-05" db="EMBL/GenBank/DDBJ databases">
        <title>Draft genome sequence of Scytalidium lignicola DSM 105466, a ubiquitous saprotrophic fungus.</title>
        <authorList>
            <person name="Buettner E."/>
            <person name="Gebauer A.M."/>
            <person name="Hofrichter M."/>
            <person name="Liers C."/>
            <person name="Kellner H."/>
        </authorList>
    </citation>
    <scope>NUCLEOTIDE SEQUENCE [LARGE SCALE GENOMIC DNA]</scope>
    <source>
        <strain evidence="2 3">DSM 105466</strain>
    </source>
</reference>
<dbReference type="PROSITE" id="PS51725">
    <property type="entry name" value="ABM"/>
    <property type="match status" value="1"/>
</dbReference>
<proteinExistence type="predicted"/>
<dbReference type="Proteomes" id="UP000258309">
    <property type="component" value="Unassembled WGS sequence"/>
</dbReference>
<dbReference type="OMA" id="IVMIETY"/>
<gene>
    <name evidence="2" type="ORF">B7463_g12486</name>
</gene>
<protein>
    <recommendedName>
        <fullName evidence="1">ABM domain-containing protein</fullName>
    </recommendedName>
</protein>
<dbReference type="Gene3D" id="3.30.70.100">
    <property type="match status" value="1"/>
</dbReference>
<dbReference type="AlphaFoldDB" id="A0A3E2GRS5"/>